<feature type="transmembrane region" description="Helical" evidence="1">
    <location>
        <begin position="94"/>
        <end position="122"/>
    </location>
</feature>
<gene>
    <name evidence="3" type="ORF">D7I47_05930</name>
</gene>
<evidence type="ECO:0000313" key="4">
    <source>
        <dbReference type="Proteomes" id="UP000278886"/>
    </source>
</evidence>
<dbReference type="GO" id="GO:0004175">
    <property type="term" value="F:endopeptidase activity"/>
    <property type="evidence" value="ECO:0007669"/>
    <property type="project" value="UniProtKB-ARBA"/>
</dbReference>
<keyword evidence="3" id="KW-0645">Protease</keyword>
<accession>A0A387B2T7</accession>
<dbReference type="InterPro" id="IPR003675">
    <property type="entry name" value="Rce1/LyrA-like_dom"/>
</dbReference>
<keyword evidence="1" id="KW-0472">Membrane</keyword>
<sequence length="292" mass="30038">MTVSEVPQTTPATPSKARRFFAHPLVWMPIGVVAISAAAALADVLGSAFGSAGEAAGTLLGGVLALVLYRLVLRRIAGRQTPELAFAWGRVARRALLGAAIGVGFIAVSVSLLVLLGVYTVTWQPVDAVGTVAAALAVSLGAAIVEELVFRGVAFRAIEELAGRRVVLGRALALGITAVLFGAAHMLNAGATLWSGVSITVEAGLMLGAAFLWKRDLWFVIGLHTAWNAAERLLGIAVSGHRDPGIFVTTAHGPELLTGGAFGLEASIVPVLVGLALAVAMLLRSRATAATR</sequence>
<dbReference type="GO" id="GO:0080120">
    <property type="term" value="P:CAAX-box protein maturation"/>
    <property type="evidence" value="ECO:0007669"/>
    <property type="project" value="UniProtKB-ARBA"/>
</dbReference>
<dbReference type="OrthoDB" id="193898at2"/>
<feature type="transmembrane region" description="Helical" evidence="1">
    <location>
        <begin position="166"/>
        <end position="187"/>
    </location>
</feature>
<keyword evidence="4" id="KW-1185">Reference proteome</keyword>
<dbReference type="PANTHER" id="PTHR39430:SF1">
    <property type="entry name" value="PROTEASE"/>
    <property type="match status" value="1"/>
</dbReference>
<dbReference type="GO" id="GO:0008237">
    <property type="term" value="F:metallopeptidase activity"/>
    <property type="evidence" value="ECO:0007669"/>
    <property type="project" value="UniProtKB-KW"/>
</dbReference>
<keyword evidence="1" id="KW-0812">Transmembrane</keyword>
<reference evidence="4" key="1">
    <citation type="submission" date="2018-09" db="EMBL/GenBank/DDBJ databases">
        <title>Genome sequencing of strain 2DFWR-13.</title>
        <authorList>
            <person name="Heo J."/>
            <person name="Kim S.-J."/>
            <person name="Kwon S.-W."/>
        </authorList>
    </citation>
    <scope>NUCLEOTIDE SEQUENCE [LARGE SCALE GENOMIC DNA]</scope>
    <source>
        <strain evidence="4">2DFWR-13</strain>
    </source>
</reference>
<feature type="transmembrane region" description="Helical" evidence="1">
    <location>
        <begin position="260"/>
        <end position="283"/>
    </location>
</feature>
<feature type="transmembrane region" description="Helical" evidence="1">
    <location>
        <begin position="193"/>
        <end position="213"/>
    </location>
</feature>
<organism evidence="3 4">
    <name type="scientific">Protaetiibacter intestinalis</name>
    <dbReference type="NCBI Taxonomy" id="2419774"/>
    <lineage>
        <taxon>Bacteria</taxon>
        <taxon>Bacillati</taxon>
        <taxon>Actinomycetota</taxon>
        <taxon>Actinomycetes</taxon>
        <taxon>Micrococcales</taxon>
        <taxon>Microbacteriaceae</taxon>
        <taxon>Protaetiibacter</taxon>
    </lineage>
</organism>
<dbReference type="KEGG" id="lyd:D7I47_05930"/>
<evidence type="ECO:0000256" key="1">
    <source>
        <dbReference type="SAM" id="Phobius"/>
    </source>
</evidence>
<dbReference type="Pfam" id="PF02517">
    <property type="entry name" value="Rce1-like"/>
    <property type="match status" value="1"/>
</dbReference>
<dbReference type="AlphaFoldDB" id="A0A387B2T7"/>
<feature type="transmembrane region" description="Helical" evidence="1">
    <location>
        <begin position="128"/>
        <end position="145"/>
    </location>
</feature>
<feature type="transmembrane region" description="Helical" evidence="1">
    <location>
        <begin position="55"/>
        <end position="73"/>
    </location>
</feature>
<evidence type="ECO:0000313" key="3">
    <source>
        <dbReference type="EMBL" id="AYF97842.1"/>
    </source>
</evidence>
<keyword evidence="3" id="KW-0482">Metalloprotease</keyword>
<dbReference type="EMBL" id="CP032630">
    <property type="protein sequence ID" value="AYF97842.1"/>
    <property type="molecule type" value="Genomic_DNA"/>
</dbReference>
<feature type="transmembrane region" description="Helical" evidence="1">
    <location>
        <begin position="25"/>
        <end position="49"/>
    </location>
</feature>
<keyword evidence="3" id="KW-0378">Hydrolase</keyword>
<dbReference type="RefSeq" id="WP_120762190.1">
    <property type="nucleotide sequence ID" value="NZ_CP032630.1"/>
</dbReference>
<keyword evidence="1" id="KW-1133">Transmembrane helix</keyword>
<dbReference type="Proteomes" id="UP000278886">
    <property type="component" value="Chromosome"/>
</dbReference>
<name>A0A387B2T7_9MICO</name>
<feature type="transmembrane region" description="Helical" evidence="1">
    <location>
        <begin position="220"/>
        <end position="240"/>
    </location>
</feature>
<dbReference type="GO" id="GO:0006508">
    <property type="term" value="P:proteolysis"/>
    <property type="evidence" value="ECO:0007669"/>
    <property type="project" value="UniProtKB-KW"/>
</dbReference>
<protein>
    <submittedName>
        <fullName evidence="3">CPBP family intramembrane metalloprotease</fullName>
    </submittedName>
</protein>
<proteinExistence type="predicted"/>
<evidence type="ECO:0000259" key="2">
    <source>
        <dbReference type="Pfam" id="PF02517"/>
    </source>
</evidence>
<feature type="domain" description="CAAX prenyl protease 2/Lysostaphin resistance protein A-like" evidence="2">
    <location>
        <begin position="131"/>
        <end position="229"/>
    </location>
</feature>
<dbReference type="PANTHER" id="PTHR39430">
    <property type="entry name" value="MEMBRANE-ASSOCIATED PROTEASE-RELATED"/>
    <property type="match status" value="1"/>
</dbReference>